<feature type="domain" description="CoA carboxyltransferase C-terminal" evidence="19">
    <location>
        <begin position="1765"/>
        <end position="2080"/>
    </location>
</feature>
<dbReference type="FunFam" id="3.90.226.10:FF:000010">
    <property type="entry name" value="acetyl-CoA carboxylase isoform X2"/>
    <property type="match status" value="1"/>
</dbReference>
<keyword evidence="21" id="KW-1185">Reference proteome</keyword>
<feature type="domain" description="Biotin carboxylation" evidence="17">
    <location>
        <begin position="1"/>
        <end position="470"/>
    </location>
</feature>
<feature type="domain" description="CoA carboxyltransferase N-terminal" evidence="18">
    <location>
        <begin position="1423"/>
        <end position="1761"/>
    </location>
</feature>
<protein>
    <submittedName>
        <fullName evidence="20">Acetyl-CoA carboxylase</fullName>
    </submittedName>
</protein>
<dbReference type="InterPro" id="IPR013537">
    <property type="entry name" value="AcCoA_COase_cen"/>
</dbReference>
<dbReference type="InterPro" id="IPR011054">
    <property type="entry name" value="Rudment_hybrid_motif"/>
</dbReference>
<dbReference type="GO" id="GO:0004075">
    <property type="term" value="F:biotin carboxylase activity"/>
    <property type="evidence" value="ECO:0007669"/>
    <property type="project" value="UniProtKB-EC"/>
</dbReference>
<dbReference type="InterPro" id="IPR011762">
    <property type="entry name" value="COA_CT_N"/>
</dbReference>
<dbReference type="Gene3D" id="2.40.460.10">
    <property type="entry name" value="Biotin dependent carboxylase carboxyltransferase"/>
    <property type="match status" value="1"/>
</dbReference>
<dbReference type="InterPro" id="IPR001882">
    <property type="entry name" value="Biotin_BS"/>
</dbReference>
<feature type="domain" description="Lipoyl-binding" evidence="15">
    <location>
        <begin position="597"/>
        <end position="671"/>
    </location>
</feature>
<dbReference type="GO" id="GO:0006633">
    <property type="term" value="P:fatty acid biosynthetic process"/>
    <property type="evidence" value="ECO:0007669"/>
    <property type="project" value="UniProtKB-KW"/>
</dbReference>
<dbReference type="PROSITE" id="PS50989">
    <property type="entry name" value="COA_CT_CTER"/>
    <property type="match status" value="1"/>
</dbReference>
<dbReference type="PANTHER" id="PTHR45728">
    <property type="entry name" value="ACETYL-COA CARBOXYLASE, ISOFORM A"/>
    <property type="match status" value="1"/>
</dbReference>
<dbReference type="InterPro" id="IPR005481">
    <property type="entry name" value="BC-like_N"/>
</dbReference>
<evidence type="ECO:0000256" key="5">
    <source>
        <dbReference type="ARBA" id="ARBA00022741"/>
    </source>
</evidence>
<evidence type="ECO:0000256" key="10">
    <source>
        <dbReference type="ARBA" id="ARBA00023267"/>
    </source>
</evidence>
<dbReference type="InterPro" id="IPR011053">
    <property type="entry name" value="Single_hybrid_motif"/>
</dbReference>
<dbReference type="FunFam" id="3.30.1490.20:FF:000003">
    <property type="entry name" value="acetyl-CoA carboxylase isoform X1"/>
    <property type="match status" value="1"/>
</dbReference>
<reference evidence="20" key="1">
    <citation type="journal article" date="2023" name="Mol. Phylogenet. Evol.">
        <title>Genome-scale phylogeny and comparative genomics of the fungal order Sordariales.</title>
        <authorList>
            <person name="Hensen N."/>
            <person name="Bonometti L."/>
            <person name="Westerberg I."/>
            <person name="Brannstrom I.O."/>
            <person name="Guillou S."/>
            <person name="Cros-Aarteil S."/>
            <person name="Calhoun S."/>
            <person name="Haridas S."/>
            <person name="Kuo A."/>
            <person name="Mondo S."/>
            <person name="Pangilinan J."/>
            <person name="Riley R."/>
            <person name="LaButti K."/>
            <person name="Andreopoulos B."/>
            <person name="Lipzen A."/>
            <person name="Chen C."/>
            <person name="Yan M."/>
            <person name="Daum C."/>
            <person name="Ng V."/>
            <person name="Clum A."/>
            <person name="Steindorff A."/>
            <person name="Ohm R.A."/>
            <person name="Martin F."/>
            <person name="Silar P."/>
            <person name="Natvig D.O."/>
            <person name="Lalanne C."/>
            <person name="Gautier V."/>
            <person name="Ament-Velasquez S.L."/>
            <person name="Kruys A."/>
            <person name="Hutchinson M.I."/>
            <person name="Powell A.J."/>
            <person name="Barry K."/>
            <person name="Miller A.N."/>
            <person name="Grigoriev I.V."/>
            <person name="Debuchy R."/>
            <person name="Gladieux P."/>
            <person name="Hiltunen Thoren M."/>
            <person name="Johannesson H."/>
        </authorList>
    </citation>
    <scope>NUCLEOTIDE SEQUENCE</scope>
    <source>
        <strain evidence="20">PSN309</strain>
    </source>
</reference>
<gene>
    <name evidence="20" type="ORF">QBC35DRAFT_410324</name>
</gene>
<dbReference type="SMART" id="SM00878">
    <property type="entry name" value="Biotin_carb_C"/>
    <property type="match status" value="1"/>
</dbReference>
<dbReference type="Gene3D" id="3.40.50.20">
    <property type="match status" value="1"/>
</dbReference>
<dbReference type="Pfam" id="PF08326">
    <property type="entry name" value="ACC_central"/>
    <property type="match status" value="1"/>
</dbReference>
<dbReference type="Gene3D" id="3.90.226.10">
    <property type="entry name" value="2-enoyl-CoA Hydratase, Chain A, domain 1"/>
    <property type="match status" value="2"/>
</dbReference>
<dbReference type="FunFam" id="2.40.460.10:FF:000001">
    <property type="entry name" value="Acetyl-CoA carboxylase 1"/>
    <property type="match status" value="1"/>
</dbReference>
<dbReference type="Gene3D" id="3.30.470.20">
    <property type="entry name" value="ATP-grasp fold, B domain"/>
    <property type="match status" value="1"/>
</dbReference>
<dbReference type="PANTHER" id="PTHR45728:SF3">
    <property type="entry name" value="ACETYL-COA CARBOXYLASE"/>
    <property type="match status" value="1"/>
</dbReference>
<dbReference type="Pfam" id="PF01039">
    <property type="entry name" value="Carboxyl_trans"/>
    <property type="match status" value="1"/>
</dbReference>
<sequence length="2194" mass="245542">MATPEDLQANADYIRMADHYVEVPGGTNNHNYANVELIVDIAERMDVHAVWAGWGHASENPKLPESLAASPKKIVFIGPPGSAMRSLGDKISSTIVAQHANVPCIPWSGTGVDQVTVDDQGIVTVPDDVYLKGCVTSWEEGLTKAKEIGFPVMVKASEGGGGKGIRKVVNEETFEELYKAAASEIPGSPIFVMKLADSARHLEVQLLADQYGNNISLFGRDCSVQRRHQKIIEEAPVTIAKQPTFRAMEEAAVRLGKLVGYVSAGTVEYLYSHADDKFYFLELNPRLQVEHPTTEMVSGVNLPAAQLQVAMGLPLHRIRDIRLLYGVDPKTSTEIDFEFKNPESEKTQRRPTPKGHTTACRITSEDPGEGFKPSNGVLHDLNFRSSSNVWGYFSVGSAGGIHSFSDSQFGHIFAYGENRAASRKHMVVALKELSIRGDFRTTVEYLIKLLETEAFEDNTITTGWLDELISKKLTAERPDPMLAVVCGAVTKAHIASEACIAEYRAGLEKGQVPSKDILKTVFPVDFIYEGHRYKFTVSRSSSDSYHLFINGSKCTVGVRALSDGGLLVLLDGRSHNVYWKEEAAATRISVDSKTCLLEQENDPTQLRTPSPGKLVKYSVENGAHVRAGQTFAEVEVMKMYMPLIAQEDGIVQLIKQPGATLEAGDILGILALDDPSRVKQAQSFIGQLPEYGPPVVVGSKPSQKFTLLFNTLKNILMGFDNQVIMLKTLKDLIDVLRDPKLPYSEFSAQFSALHARMPQKLDNQFNSVLERASSRGAEFPARNLAKVFQKFLDENVASKADADTLKTTLQPLTAVLDMYVDGQKIRELSVISELLEMYAQVERLFSGRRSQDEEVILRLRDENKDDTQKVVQTVLSHTRVAAKNSLVLAILDEYRPNRPNVGNVGKYLRGVLRKLAELESRQTAKVSLKAREILIQCALPSLEERTAQMEHILRSSVVESRYGETGWDHREPNLDIIKEVVDSKYTVFDVLTLFFAHEDPWVSVAALEVYVRRAYRAYILKKIEYHSDETDTPSFVSWDFALRKIGQTEFGLPIQSAAPSSPATPVDHNFKRISSISDMSYLERKTQEEPTRKGVIVPCKYLDDADDLLSKALDTLPIPSALRKNKSSGLIPDLSGKRRPPAPIRVDSSIDELSAVVNVAIRDAEGRSDDEILKEILPLVHNFKDDLFARRVRRLTFICGRADGSYPGYYTFRGPEYIEDDSIRHIEPSLAFQLELGRLSKFKIKPVFTENKNIHMYEGVGKGVETDRRFFTRAVIRPGRLRDEIPTAEYLISEADRVINDIFDALEIIGTNNSDLNHMFINFTPVFQLQPQEVEHSLQGFLDRFGPRAWRLRVAQVEIRIICTDPATGMPYPLRVIITNTSGYIIQIEMYAERKSEKGDWVFHSIGGTTKIGSMHLLPVSTPYPTKNWLQPKRYKAHLMGTQYVYDFPELFRQAIQNSWTTAVKKVPSMAEKQPPVGECIEFSELVLDDQDNLAEVSRDPGTNTCGMVGWLIDARTPEYPKGRKFVVVANDITFSIGSFGPKEDNFFFKCTELARKLGIPRIYLSANSGARLGLANELMPHFSVAWNDEGKPDAGFKYLYLTEEARKRFENTVITEEISERGEKRHKIVTIVGAEDGLGVECLRGSGLIAGATSRAYNDIFTCTLVTCRSVGIGAYLVRLGQRAVQIEGQPIILTGAPALNNLLGREVYTSNLQLGGTQIMYRNGVSHLTANDDFAGVSKIVEWMSFVPDKRNNPVPISIGTDSWDRDIVYTPPQKQPYDVRWMIGGKQDEDGFQPGLFDKDSFVETLGGWARTVVVGRARLGGIPMGVIAVETRSVENITPADPANPDSIEQVSNEAGGVWYPNSAFKTAQAINDFNYGEQLPLMILANWRGFSGGQRDMYNEVLKYGSFIVDALVKFEQPVFIYIPPFGELRGGSWVVVDPTINPTAMEMYADMEARGGVLEPEGIIGIKYRKDKQLETMARLDPVYAGLKKQISDTSLTKDEIDEIKKKMTDREQELLPVYAQISIQFADLHDRAGRMKAKGVIREILEWRNARRFFYWRVRRRLNEEYILRRIANTTAAAGVHGKGSGPSPQARTRHLRLLEAWCGIANFDKADREVAVWYEENRKLVHDKVENLKSDAIAAEMRELIRAGSMSSKDSTDSPAWKGVREMLRTMPVDEKEKILKYLKQV</sequence>
<dbReference type="GO" id="GO:0005739">
    <property type="term" value="C:mitochondrion"/>
    <property type="evidence" value="ECO:0007669"/>
    <property type="project" value="TreeGrafter"/>
</dbReference>
<accession>A0AAN6WU47</accession>
<evidence type="ECO:0000259" key="16">
    <source>
        <dbReference type="PROSITE" id="PS50975"/>
    </source>
</evidence>
<evidence type="ECO:0000313" key="21">
    <source>
        <dbReference type="Proteomes" id="UP001302126"/>
    </source>
</evidence>
<dbReference type="PROSITE" id="PS50968">
    <property type="entry name" value="BIOTINYL_LIPOYL"/>
    <property type="match status" value="1"/>
</dbReference>
<dbReference type="GO" id="GO:0005524">
    <property type="term" value="F:ATP binding"/>
    <property type="evidence" value="ECO:0007669"/>
    <property type="project" value="UniProtKB-UniRule"/>
</dbReference>
<dbReference type="Gene3D" id="3.90.1770.10">
    <property type="entry name" value="PreATP-grasp domain"/>
    <property type="match status" value="1"/>
</dbReference>
<dbReference type="SUPFAM" id="SSF51246">
    <property type="entry name" value="Rudiment single hybrid motif"/>
    <property type="match status" value="1"/>
</dbReference>
<dbReference type="GO" id="GO:0046872">
    <property type="term" value="F:metal ion binding"/>
    <property type="evidence" value="ECO:0007669"/>
    <property type="project" value="InterPro"/>
</dbReference>
<keyword evidence="8" id="KW-0443">Lipid metabolism</keyword>
<keyword evidence="3" id="KW-0444">Lipid biosynthesis</keyword>
<evidence type="ECO:0000256" key="6">
    <source>
        <dbReference type="ARBA" id="ARBA00022832"/>
    </source>
</evidence>
<dbReference type="SUPFAM" id="SSF51230">
    <property type="entry name" value="Single hybrid motif"/>
    <property type="match status" value="1"/>
</dbReference>
<dbReference type="InterPro" id="IPR011764">
    <property type="entry name" value="Biotin_carboxylation_dom"/>
</dbReference>
<dbReference type="Pfam" id="PF00364">
    <property type="entry name" value="Biotin_lipoyl"/>
    <property type="match status" value="1"/>
</dbReference>
<evidence type="ECO:0000256" key="3">
    <source>
        <dbReference type="ARBA" id="ARBA00022516"/>
    </source>
</evidence>
<dbReference type="Pfam" id="PF21385">
    <property type="entry name" value="ACCA_BT"/>
    <property type="match status" value="1"/>
</dbReference>
<keyword evidence="10" id="KW-0092">Biotin</keyword>
<evidence type="ECO:0000256" key="9">
    <source>
        <dbReference type="ARBA" id="ARBA00023160"/>
    </source>
</evidence>
<dbReference type="GO" id="GO:0003989">
    <property type="term" value="F:acetyl-CoA carboxylase activity"/>
    <property type="evidence" value="ECO:0007669"/>
    <property type="project" value="UniProtKB-EC"/>
</dbReference>
<dbReference type="InterPro" id="IPR000089">
    <property type="entry name" value="Biotin_lipoyl"/>
</dbReference>
<dbReference type="InterPro" id="IPR005482">
    <property type="entry name" value="Biotin_COase_C"/>
</dbReference>
<comment type="catalytic activity">
    <reaction evidence="13">
        <text>N(6)-biotinyl-L-lysyl-[protein] + hydrogencarbonate + ATP = N(6)-carboxybiotinyl-L-lysyl-[protein] + ADP + phosphate + H(+)</text>
        <dbReference type="Rhea" id="RHEA:13501"/>
        <dbReference type="Rhea" id="RHEA-COMP:10505"/>
        <dbReference type="Rhea" id="RHEA-COMP:10506"/>
        <dbReference type="ChEBI" id="CHEBI:15378"/>
        <dbReference type="ChEBI" id="CHEBI:17544"/>
        <dbReference type="ChEBI" id="CHEBI:30616"/>
        <dbReference type="ChEBI" id="CHEBI:43474"/>
        <dbReference type="ChEBI" id="CHEBI:83144"/>
        <dbReference type="ChEBI" id="CHEBI:83145"/>
        <dbReference type="ChEBI" id="CHEBI:456216"/>
        <dbReference type="EC" id="6.3.4.14"/>
    </reaction>
</comment>
<evidence type="ECO:0000256" key="7">
    <source>
        <dbReference type="ARBA" id="ARBA00022840"/>
    </source>
</evidence>
<dbReference type="InterPro" id="IPR011763">
    <property type="entry name" value="COA_CT_C"/>
</dbReference>
<dbReference type="FunFam" id="3.30.470.20:FF:000005">
    <property type="entry name" value="Acetyl-CoA carboxylase 1"/>
    <property type="match status" value="1"/>
</dbReference>
<dbReference type="InterPro" id="IPR049074">
    <property type="entry name" value="ACCA_BT"/>
</dbReference>
<feature type="domain" description="ATP-grasp" evidence="16">
    <location>
        <begin position="114"/>
        <end position="311"/>
    </location>
</feature>
<dbReference type="PROSITE" id="PS50980">
    <property type="entry name" value="COA_CT_NTER"/>
    <property type="match status" value="1"/>
</dbReference>
<dbReference type="Gene3D" id="3.30.1490.20">
    <property type="entry name" value="ATP-grasp fold, A domain"/>
    <property type="match status" value="1"/>
</dbReference>
<dbReference type="InterPro" id="IPR005479">
    <property type="entry name" value="CPAse_ATP-bd"/>
</dbReference>
<dbReference type="PROSITE" id="PS00866">
    <property type="entry name" value="CPSASE_1"/>
    <property type="match status" value="1"/>
</dbReference>
<evidence type="ECO:0000259" key="19">
    <source>
        <dbReference type="PROSITE" id="PS50989"/>
    </source>
</evidence>
<dbReference type="FunFam" id="2.40.50.100:FF:000005">
    <property type="entry name" value="Acetyl-CoA carboxylase 1"/>
    <property type="match status" value="1"/>
</dbReference>
<dbReference type="CDD" id="cd06850">
    <property type="entry name" value="biotinyl_domain"/>
    <property type="match status" value="1"/>
</dbReference>
<dbReference type="PROSITE" id="PS00867">
    <property type="entry name" value="CPSASE_2"/>
    <property type="match status" value="1"/>
</dbReference>
<evidence type="ECO:0000256" key="14">
    <source>
        <dbReference type="PROSITE-ProRule" id="PRU00409"/>
    </source>
</evidence>
<dbReference type="InterPro" id="IPR049076">
    <property type="entry name" value="ACCA"/>
</dbReference>
<keyword evidence="7 14" id="KW-0067">ATP-binding</keyword>
<evidence type="ECO:0000256" key="1">
    <source>
        <dbReference type="ARBA" id="ARBA00001953"/>
    </source>
</evidence>
<dbReference type="InterPro" id="IPR016185">
    <property type="entry name" value="PreATP-grasp_dom_sf"/>
</dbReference>
<dbReference type="PROSITE" id="PS50979">
    <property type="entry name" value="BC"/>
    <property type="match status" value="1"/>
</dbReference>
<dbReference type="SUPFAM" id="SSF52096">
    <property type="entry name" value="ClpP/crotonase"/>
    <property type="match status" value="2"/>
</dbReference>
<dbReference type="PROSITE" id="PS50975">
    <property type="entry name" value="ATP_GRASP"/>
    <property type="match status" value="1"/>
</dbReference>
<keyword evidence="5 14" id="KW-0547">Nucleotide-binding</keyword>
<comment type="cofactor">
    <cofactor evidence="1">
        <name>biotin</name>
        <dbReference type="ChEBI" id="CHEBI:57586"/>
    </cofactor>
</comment>
<proteinExistence type="predicted"/>
<reference evidence="20" key="2">
    <citation type="submission" date="2023-05" db="EMBL/GenBank/DDBJ databases">
        <authorList>
            <consortium name="Lawrence Berkeley National Laboratory"/>
            <person name="Steindorff A."/>
            <person name="Hensen N."/>
            <person name="Bonometti L."/>
            <person name="Westerberg I."/>
            <person name="Brannstrom I.O."/>
            <person name="Guillou S."/>
            <person name="Cros-Aarteil S."/>
            <person name="Calhoun S."/>
            <person name="Haridas S."/>
            <person name="Kuo A."/>
            <person name="Mondo S."/>
            <person name="Pangilinan J."/>
            <person name="Riley R."/>
            <person name="Labutti K."/>
            <person name="Andreopoulos B."/>
            <person name="Lipzen A."/>
            <person name="Chen C."/>
            <person name="Yanf M."/>
            <person name="Daum C."/>
            <person name="Ng V."/>
            <person name="Clum A."/>
            <person name="Ohm R."/>
            <person name="Martin F."/>
            <person name="Silar P."/>
            <person name="Natvig D."/>
            <person name="Lalanne C."/>
            <person name="Gautier V."/>
            <person name="Ament-Velasquez S.L."/>
            <person name="Kruys A."/>
            <person name="Hutchinson M.I."/>
            <person name="Powell A.J."/>
            <person name="Barry K."/>
            <person name="Miller A.N."/>
            <person name="Grigoriev I.V."/>
            <person name="Debuchy R."/>
            <person name="Gladieux P."/>
            <person name="Thoren M.H."/>
            <person name="Johannesson H."/>
        </authorList>
    </citation>
    <scope>NUCLEOTIDE SEQUENCE</scope>
    <source>
        <strain evidence="20">PSN309</strain>
    </source>
</reference>
<dbReference type="InterPro" id="IPR013815">
    <property type="entry name" value="ATP_grasp_subdomain_1"/>
</dbReference>
<name>A0AAN6WU47_9PEZI</name>
<evidence type="ECO:0000259" key="15">
    <source>
        <dbReference type="PROSITE" id="PS50968"/>
    </source>
</evidence>
<dbReference type="InterPro" id="IPR034733">
    <property type="entry name" value="AcCoA_carboxyl_beta"/>
</dbReference>
<evidence type="ECO:0000256" key="12">
    <source>
        <dbReference type="ARBA" id="ARBA00048065"/>
    </source>
</evidence>
<evidence type="ECO:0000256" key="8">
    <source>
        <dbReference type="ARBA" id="ARBA00023098"/>
    </source>
</evidence>
<keyword evidence="6" id="KW-0276">Fatty acid metabolism</keyword>
<evidence type="ECO:0000256" key="11">
    <source>
        <dbReference type="ARBA" id="ARBA00023268"/>
    </source>
</evidence>
<evidence type="ECO:0000259" key="17">
    <source>
        <dbReference type="PROSITE" id="PS50979"/>
    </source>
</evidence>
<evidence type="ECO:0000256" key="4">
    <source>
        <dbReference type="ARBA" id="ARBA00022598"/>
    </source>
</evidence>
<dbReference type="InterPro" id="IPR029045">
    <property type="entry name" value="ClpP/crotonase-like_dom_sf"/>
</dbReference>
<dbReference type="PROSITE" id="PS00188">
    <property type="entry name" value="BIOTIN"/>
    <property type="match status" value="1"/>
</dbReference>
<dbReference type="Pfam" id="PF02785">
    <property type="entry name" value="Biotin_carb_C"/>
    <property type="match status" value="1"/>
</dbReference>
<organism evidence="20 21">
    <name type="scientific">Podospora australis</name>
    <dbReference type="NCBI Taxonomy" id="1536484"/>
    <lineage>
        <taxon>Eukaryota</taxon>
        <taxon>Fungi</taxon>
        <taxon>Dikarya</taxon>
        <taxon>Ascomycota</taxon>
        <taxon>Pezizomycotina</taxon>
        <taxon>Sordariomycetes</taxon>
        <taxon>Sordariomycetidae</taxon>
        <taxon>Sordariales</taxon>
        <taxon>Podosporaceae</taxon>
        <taxon>Podospora</taxon>
    </lineage>
</organism>
<dbReference type="SUPFAM" id="SSF56059">
    <property type="entry name" value="Glutathione synthetase ATP-binding domain-like"/>
    <property type="match status" value="1"/>
</dbReference>
<dbReference type="Gene3D" id="2.40.50.100">
    <property type="match status" value="1"/>
</dbReference>
<keyword evidence="9" id="KW-0275">Fatty acid biosynthesis</keyword>
<dbReference type="Pfam" id="PF02786">
    <property type="entry name" value="CPSase_L_D2"/>
    <property type="match status" value="1"/>
</dbReference>
<comment type="caution">
    <text evidence="20">The sequence shown here is derived from an EMBL/GenBank/DDBJ whole genome shotgun (WGS) entry which is preliminary data.</text>
</comment>
<evidence type="ECO:0000256" key="13">
    <source>
        <dbReference type="ARBA" id="ARBA00048600"/>
    </source>
</evidence>
<evidence type="ECO:0000313" key="20">
    <source>
        <dbReference type="EMBL" id="KAK4187531.1"/>
    </source>
</evidence>
<evidence type="ECO:0000259" key="18">
    <source>
        <dbReference type="PROSITE" id="PS50980"/>
    </source>
</evidence>
<dbReference type="EMBL" id="MU864401">
    <property type="protein sequence ID" value="KAK4187531.1"/>
    <property type="molecule type" value="Genomic_DNA"/>
</dbReference>
<keyword evidence="11" id="KW-0511">Multifunctional enzyme</keyword>
<keyword evidence="4" id="KW-0436">Ligase</keyword>
<dbReference type="InterPro" id="IPR011761">
    <property type="entry name" value="ATP-grasp"/>
</dbReference>
<comment type="catalytic activity">
    <reaction evidence="12">
        <text>hydrogencarbonate + acetyl-CoA + ATP = malonyl-CoA + ADP + phosphate + H(+)</text>
        <dbReference type="Rhea" id="RHEA:11308"/>
        <dbReference type="ChEBI" id="CHEBI:15378"/>
        <dbReference type="ChEBI" id="CHEBI:17544"/>
        <dbReference type="ChEBI" id="CHEBI:30616"/>
        <dbReference type="ChEBI" id="CHEBI:43474"/>
        <dbReference type="ChEBI" id="CHEBI:57288"/>
        <dbReference type="ChEBI" id="CHEBI:57384"/>
        <dbReference type="ChEBI" id="CHEBI:456216"/>
        <dbReference type="EC" id="6.4.1.2"/>
    </reaction>
</comment>
<dbReference type="Proteomes" id="UP001302126">
    <property type="component" value="Unassembled WGS sequence"/>
</dbReference>
<dbReference type="SUPFAM" id="SSF52440">
    <property type="entry name" value="PreATP-grasp domain"/>
    <property type="match status" value="1"/>
</dbReference>
<evidence type="ECO:0000256" key="2">
    <source>
        <dbReference type="ARBA" id="ARBA00004956"/>
    </source>
</evidence>
<dbReference type="Pfam" id="PF00289">
    <property type="entry name" value="Biotin_carb_N"/>
    <property type="match status" value="1"/>
</dbReference>
<comment type="pathway">
    <text evidence="2">Lipid metabolism; malonyl-CoA biosynthesis; malonyl-CoA from acetyl-CoA: step 1/1.</text>
</comment>